<feature type="transmembrane region" description="Helical" evidence="7">
    <location>
        <begin position="440"/>
        <end position="464"/>
    </location>
</feature>
<feature type="domain" description="Bulb-type lectin" evidence="9">
    <location>
        <begin position="14"/>
        <end position="148"/>
    </location>
</feature>
<keyword evidence="11" id="KW-1185">Reference proteome</keyword>
<feature type="signal peptide" evidence="8">
    <location>
        <begin position="1"/>
        <end position="19"/>
    </location>
</feature>
<dbReference type="GO" id="GO:0016020">
    <property type="term" value="C:membrane"/>
    <property type="evidence" value="ECO:0007669"/>
    <property type="project" value="UniProtKB-SubCell"/>
</dbReference>
<dbReference type="GO" id="GO:0004674">
    <property type="term" value="F:protein serine/threonine kinase activity"/>
    <property type="evidence" value="ECO:0007669"/>
    <property type="project" value="UniProtKB-EC"/>
</dbReference>
<organism evidence="10 11">
    <name type="scientific">Digitaria exilis</name>
    <dbReference type="NCBI Taxonomy" id="1010633"/>
    <lineage>
        <taxon>Eukaryota</taxon>
        <taxon>Viridiplantae</taxon>
        <taxon>Streptophyta</taxon>
        <taxon>Embryophyta</taxon>
        <taxon>Tracheophyta</taxon>
        <taxon>Spermatophyta</taxon>
        <taxon>Magnoliopsida</taxon>
        <taxon>Liliopsida</taxon>
        <taxon>Poales</taxon>
        <taxon>Poaceae</taxon>
        <taxon>PACMAD clade</taxon>
        <taxon>Panicoideae</taxon>
        <taxon>Panicodae</taxon>
        <taxon>Paniceae</taxon>
        <taxon>Anthephorinae</taxon>
        <taxon>Digitaria</taxon>
    </lineage>
</organism>
<dbReference type="AlphaFoldDB" id="A0A835ALQ8"/>
<accession>A0A835ALQ8</accession>
<comment type="subcellular location">
    <subcellularLocation>
        <location evidence="1">Membrane</location>
        <topology evidence="1">Single-pass type I membrane protein</topology>
    </subcellularLocation>
</comment>
<feature type="chain" id="PRO_5032957534" description="non-specific serine/threonine protein kinase" evidence="8">
    <location>
        <begin position="20"/>
        <end position="600"/>
    </location>
</feature>
<dbReference type="PANTHER" id="PTHR47976">
    <property type="entry name" value="G-TYPE LECTIN S-RECEPTOR-LIKE SERINE/THREONINE-PROTEIN KINASE SD2-5"/>
    <property type="match status" value="1"/>
</dbReference>
<evidence type="ECO:0000256" key="8">
    <source>
        <dbReference type="SAM" id="SignalP"/>
    </source>
</evidence>
<keyword evidence="7" id="KW-0812">Transmembrane</keyword>
<protein>
    <recommendedName>
        <fullName evidence="2">non-specific serine/threonine protein kinase</fullName>
        <ecNumber evidence="2">2.7.11.1</ecNumber>
    </recommendedName>
</protein>
<dbReference type="Gene3D" id="2.90.10.10">
    <property type="entry name" value="Bulb-type lectin domain"/>
    <property type="match status" value="1"/>
</dbReference>
<keyword evidence="7" id="KW-1133">Transmembrane helix</keyword>
<reference evidence="10" key="1">
    <citation type="submission" date="2020-07" db="EMBL/GenBank/DDBJ databases">
        <title>Genome sequence and genetic diversity analysis of an under-domesticated orphan crop, white fonio (Digitaria exilis).</title>
        <authorList>
            <person name="Bennetzen J.L."/>
            <person name="Chen S."/>
            <person name="Ma X."/>
            <person name="Wang X."/>
            <person name="Yssel A.E.J."/>
            <person name="Chaluvadi S.R."/>
            <person name="Johnson M."/>
            <person name="Gangashetty P."/>
            <person name="Hamidou F."/>
            <person name="Sanogo M.D."/>
            <person name="Zwaenepoel A."/>
            <person name="Wallace J."/>
            <person name="Van De Peer Y."/>
            <person name="Van Deynze A."/>
        </authorList>
    </citation>
    <scope>NUCLEOTIDE SEQUENCE</scope>
    <source>
        <tissue evidence="10">Leaves</tissue>
    </source>
</reference>
<evidence type="ECO:0000256" key="6">
    <source>
        <dbReference type="ARBA" id="ARBA00048679"/>
    </source>
</evidence>
<dbReference type="InterPro" id="IPR051343">
    <property type="entry name" value="G-type_lectin_kinases/EP1-like"/>
</dbReference>
<sequence length="600" mass="66169">MAPLLLLSLLLLLSASPQAQQNITLGSFLTPEGPSSYWLSPSDDFAFGFRPIEGNASSYLLAVWFNKTGDNMVAWYARTSAQEPAPIQVSTGSRLQLTLGGTLSLLDPTSTEVWTPQFVGVAAYATMLDSGNFVLVAADSSTKWETFNDPADTILLTQQITAPKTLRSRIIATDYSNGRFLLNLQNIGVTLYSVAVPSGYQYDPYWSTLGNITKMVFDPMGRVYIALDNGTQINMTSGSVGSATLDPDGVFRQYAYPKKISDLRSQAWSIVSMQPPNICEALQTKIGSGVCGFNSYCTMDGTNNQTTCMCPEQYSFFDEERKYKGCKPDFQPQSCDLDESAAMMQFQLKTAYHVNWPLADYEKYDPITEDQCRQLCLTDCFCAVAMYNDQDQACYKKKLPLSNGNMAGDVHATVLTKLPKNNNAQSQLNESSKWKREKKYWVLGSSLLLGSSVLMVLILIYILVFGKNYTIARKTVQSLQSSSNLGLPLKAFTYAELEDATDRFQEVLGTGASDFGLAKLLRTNQTQTNTGRCGRVDVLVEGDDEAISNLKVVERFVAVALWCLQEDPTMRPTMLKVTQMLDGVAAIPTPADPSSFVRSL</sequence>
<gene>
    <name evidence="10" type="ORF">HU200_053831</name>
</gene>
<evidence type="ECO:0000256" key="4">
    <source>
        <dbReference type="ARBA" id="ARBA00023170"/>
    </source>
</evidence>
<evidence type="ECO:0000256" key="5">
    <source>
        <dbReference type="ARBA" id="ARBA00047899"/>
    </source>
</evidence>
<keyword evidence="3 8" id="KW-0732">Signal</keyword>
<evidence type="ECO:0000313" key="11">
    <source>
        <dbReference type="Proteomes" id="UP000636709"/>
    </source>
</evidence>
<dbReference type="InterPro" id="IPR001480">
    <property type="entry name" value="Bulb-type_lectin_dom"/>
</dbReference>
<comment type="catalytic activity">
    <reaction evidence="6">
        <text>L-seryl-[protein] + ATP = O-phospho-L-seryl-[protein] + ADP + H(+)</text>
        <dbReference type="Rhea" id="RHEA:17989"/>
        <dbReference type="Rhea" id="RHEA-COMP:9863"/>
        <dbReference type="Rhea" id="RHEA-COMP:11604"/>
        <dbReference type="ChEBI" id="CHEBI:15378"/>
        <dbReference type="ChEBI" id="CHEBI:29999"/>
        <dbReference type="ChEBI" id="CHEBI:30616"/>
        <dbReference type="ChEBI" id="CHEBI:83421"/>
        <dbReference type="ChEBI" id="CHEBI:456216"/>
        <dbReference type="EC" id="2.7.11.1"/>
    </reaction>
</comment>
<dbReference type="EMBL" id="JACEFO010002316">
    <property type="protein sequence ID" value="KAF8666116.1"/>
    <property type="molecule type" value="Genomic_DNA"/>
</dbReference>
<dbReference type="Proteomes" id="UP000636709">
    <property type="component" value="Unassembled WGS sequence"/>
</dbReference>
<name>A0A835ALQ8_9POAL</name>
<keyword evidence="7" id="KW-0472">Membrane</keyword>
<dbReference type="PROSITE" id="PS50927">
    <property type="entry name" value="BULB_LECTIN"/>
    <property type="match status" value="1"/>
</dbReference>
<evidence type="ECO:0000256" key="2">
    <source>
        <dbReference type="ARBA" id="ARBA00012513"/>
    </source>
</evidence>
<dbReference type="SMART" id="SM00108">
    <property type="entry name" value="B_lectin"/>
    <property type="match status" value="1"/>
</dbReference>
<evidence type="ECO:0000256" key="7">
    <source>
        <dbReference type="SAM" id="Phobius"/>
    </source>
</evidence>
<evidence type="ECO:0000259" key="9">
    <source>
        <dbReference type="PROSITE" id="PS50927"/>
    </source>
</evidence>
<dbReference type="Pfam" id="PF01453">
    <property type="entry name" value="B_lectin"/>
    <property type="match status" value="1"/>
</dbReference>
<dbReference type="EC" id="2.7.11.1" evidence="2"/>
<evidence type="ECO:0000256" key="3">
    <source>
        <dbReference type="ARBA" id="ARBA00022729"/>
    </source>
</evidence>
<dbReference type="PANTHER" id="PTHR47976:SF108">
    <property type="entry name" value="G-TYPE LECTIN S-RECEPTOR-LIKE SERINE_THREONINE-PROTEIN KINASE LECRK1"/>
    <property type="match status" value="1"/>
</dbReference>
<proteinExistence type="predicted"/>
<dbReference type="GO" id="GO:0051707">
    <property type="term" value="P:response to other organism"/>
    <property type="evidence" value="ECO:0007669"/>
    <property type="project" value="UniProtKB-ARBA"/>
</dbReference>
<comment type="caution">
    <text evidence="10">The sequence shown here is derived from an EMBL/GenBank/DDBJ whole genome shotgun (WGS) entry which is preliminary data.</text>
</comment>
<evidence type="ECO:0000313" key="10">
    <source>
        <dbReference type="EMBL" id="KAF8666116.1"/>
    </source>
</evidence>
<evidence type="ECO:0000256" key="1">
    <source>
        <dbReference type="ARBA" id="ARBA00004479"/>
    </source>
</evidence>
<dbReference type="SUPFAM" id="SSF51110">
    <property type="entry name" value="alpha-D-mannose-specific plant lectins"/>
    <property type="match status" value="1"/>
</dbReference>
<keyword evidence="4" id="KW-0675">Receptor</keyword>
<comment type="catalytic activity">
    <reaction evidence="5">
        <text>L-threonyl-[protein] + ATP = O-phospho-L-threonyl-[protein] + ADP + H(+)</text>
        <dbReference type="Rhea" id="RHEA:46608"/>
        <dbReference type="Rhea" id="RHEA-COMP:11060"/>
        <dbReference type="Rhea" id="RHEA-COMP:11605"/>
        <dbReference type="ChEBI" id="CHEBI:15378"/>
        <dbReference type="ChEBI" id="CHEBI:30013"/>
        <dbReference type="ChEBI" id="CHEBI:30616"/>
        <dbReference type="ChEBI" id="CHEBI:61977"/>
        <dbReference type="ChEBI" id="CHEBI:456216"/>
        <dbReference type="EC" id="2.7.11.1"/>
    </reaction>
</comment>
<dbReference type="OrthoDB" id="1930390at2759"/>
<dbReference type="FunFam" id="2.90.10.10:FF:000013">
    <property type="entry name" value="G-type lectin S-receptor-like serine/threonine-protein kinase LECRK1"/>
    <property type="match status" value="1"/>
</dbReference>
<dbReference type="InterPro" id="IPR036426">
    <property type="entry name" value="Bulb-type_lectin_dom_sf"/>
</dbReference>